<reference evidence="2 3" key="1">
    <citation type="submission" date="2015-09" db="EMBL/GenBank/DDBJ databases">
        <title>Genome announcement of multiple Pseudomonas syringae strains.</title>
        <authorList>
            <person name="Thakur S."/>
            <person name="Wang P.W."/>
            <person name="Gong Y."/>
            <person name="Weir B.S."/>
            <person name="Guttman D.S."/>
        </authorList>
    </citation>
    <scope>NUCLEOTIDE SEQUENCE [LARGE SCALE GENOMIC DNA]</scope>
    <source>
        <strain evidence="2 3">ICMP2802</strain>
    </source>
</reference>
<keyword evidence="1" id="KW-0732">Signal</keyword>
<feature type="signal peptide" evidence="1">
    <location>
        <begin position="1"/>
        <end position="22"/>
    </location>
</feature>
<comment type="caution">
    <text evidence="2">The sequence shown here is derived from an EMBL/GenBank/DDBJ whole genome shotgun (WGS) entry which is preliminary data.</text>
</comment>
<sequence>MKKTGTGLFAILALLCAFTVQARETQVTDASIVNAIIQESIDSYSGNCPCPYNSARNGSRCGKRSAYSREGGEAPICFKEDVTKEMINDYRRRLKD</sequence>
<dbReference type="Proteomes" id="UP000050297">
    <property type="component" value="Unassembled WGS sequence"/>
</dbReference>
<proteinExistence type="predicted"/>
<evidence type="ECO:0000313" key="3">
    <source>
        <dbReference type="Proteomes" id="UP000050297"/>
    </source>
</evidence>
<dbReference type="RefSeq" id="WP_003402575.1">
    <property type="nucleotide sequence ID" value="NZ_LGAR01000172.1"/>
</dbReference>
<evidence type="ECO:0000313" key="2">
    <source>
        <dbReference type="EMBL" id="KPW23255.1"/>
    </source>
</evidence>
<dbReference type="AlphaFoldDB" id="A0A0L8IJL8"/>
<accession>A0A0L8IJL8</accession>
<gene>
    <name evidence="2" type="ORF">ALO91_00675</name>
</gene>
<organism evidence="2 3">
    <name type="scientific">Pseudomonas syringae pv. aceris</name>
    <dbReference type="NCBI Taxonomy" id="199198"/>
    <lineage>
        <taxon>Bacteria</taxon>
        <taxon>Pseudomonadati</taxon>
        <taxon>Pseudomonadota</taxon>
        <taxon>Gammaproteobacteria</taxon>
        <taxon>Pseudomonadales</taxon>
        <taxon>Pseudomonadaceae</taxon>
        <taxon>Pseudomonas</taxon>
        <taxon>Pseudomonas syringae</taxon>
    </lineage>
</organism>
<dbReference type="EMBL" id="LJPM01000153">
    <property type="protein sequence ID" value="KPW23255.1"/>
    <property type="molecule type" value="Genomic_DNA"/>
</dbReference>
<name>A0A0L8IJL8_PSESX</name>
<dbReference type="PATRIC" id="fig|199198.4.peg.4098"/>
<evidence type="ECO:0000256" key="1">
    <source>
        <dbReference type="SAM" id="SignalP"/>
    </source>
</evidence>
<protein>
    <submittedName>
        <fullName evidence="2">Uncharacterized protein</fullName>
    </submittedName>
</protein>
<feature type="chain" id="PRO_5009783591" evidence="1">
    <location>
        <begin position="23"/>
        <end position="96"/>
    </location>
</feature>